<keyword evidence="6" id="KW-0378">Hydrolase</keyword>
<keyword evidence="8 11" id="KW-1133">Transmembrane helix</keyword>
<evidence type="ECO:0000256" key="2">
    <source>
        <dbReference type="ARBA" id="ARBA00004141"/>
    </source>
</evidence>
<sequence>MAYLVGVLVMVVGVLVSIGLHEIGHMVPAKRFGVRVSQYMVGFGPTLWSTTRGETEYGLKAIPLGGYVRLVGMYPPGDPRRAEKTGRIAELIQSARDASADEIYPGEEHRAFYNLSSPKKVVVMLGGPVMNLLIAIVLTTAVVVGFGQLEPTTTLERVSTCVLPLDAPADAACTDADLAAPAAAAGLLPGDTIVAFGGDDVSGWDQLADQIAQTGGETTSIVVERDGQRVETEITPVVTDRPVYDADGAPTVDASGDAITEPAGFLGIGPTEELEGQSITLVPGMIGERLSQTASVMLTLPQRLVDVAQAVFGDEERDENSVIGVVGIGRFAGEITSSDVDGYGVELMSADLLMILAGLNIALFTFNLIPLLPLDGGHVLGALYEGARRQVARVRGRERSLPADTARMMPLAYGVFVVLAAMGVLLVYADIVKPIRLT</sequence>
<dbReference type="Pfam" id="PF17820">
    <property type="entry name" value="PDZ_6"/>
    <property type="match status" value="1"/>
</dbReference>
<evidence type="ECO:0000259" key="12">
    <source>
        <dbReference type="Pfam" id="PF02163"/>
    </source>
</evidence>
<evidence type="ECO:0000256" key="8">
    <source>
        <dbReference type="ARBA" id="ARBA00022989"/>
    </source>
</evidence>
<gene>
    <name evidence="14" type="ORF">ATL42_1416</name>
</gene>
<dbReference type="InterPro" id="IPR036034">
    <property type="entry name" value="PDZ_sf"/>
</dbReference>
<comment type="similarity">
    <text evidence="3">Belongs to the peptidase M50B family.</text>
</comment>
<keyword evidence="9 14" id="KW-0482">Metalloprotease</keyword>
<feature type="transmembrane region" description="Helical" evidence="11">
    <location>
        <begin position="121"/>
        <end position="147"/>
    </location>
</feature>
<evidence type="ECO:0000313" key="14">
    <source>
        <dbReference type="EMBL" id="PFG33539.1"/>
    </source>
</evidence>
<name>A0A2A9E5T1_9MICO</name>
<comment type="caution">
    <text evidence="14">The sequence shown here is derived from an EMBL/GenBank/DDBJ whole genome shotgun (WGS) entry which is preliminary data.</text>
</comment>
<dbReference type="InterPro" id="IPR008915">
    <property type="entry name" value="Peptidase_M50"/>
</dbReference>
<dbReference type="InterPro" id="IPR041489">
    <property type="entry name" value="PDZ_6"/>
</dbReference>
<comment type="subcellular location">
    <subcellularLocation>
        <location evidence="2">Membrane</location>
        <topology evidence="2">Multi-pass membrane protein</topology>
    </subcellularLocation>
</comment>
<dbReference type="GO" id="GO:0006508">
    <property type="term" value="P:proteolysis"/>
    <property type="evidence" value="ECO:0007669"/>
    <property type="project" value="UniProtKB-KW"/>
</dbReference>
<protein>
    <submittedName>
        <fullName evidence="14">RIP metalloprotease RseP</fullName>
    </submittedName>
</protein>
<feature type="transmembrane region" description="Helical" evidence="11">
    <location>
        <begin position="411"/>
        <end position="429"/>
    </location>
</feature>
<dbReference type="OrthoDB" id="9782003at2"/>
<keyword evidence="15" id="KW-1185">Reference proteome</keyword>
<keyword evidence="4 14" id="KW-0645">Protease</keyword>
<dbReference type="InterPro" id="IPR004387">
    <property type="entry name" value="Pept_M50_Zn"/>
</dbReference>
<evidence type="ECO:0000256" key="3">
    <source>
        <dbReference type="ARBA" id="ARBA00007931"/>
    </source>
</evidence>
<organism evidence="14 15">
    <name type="scientific">Sanguibacter antarcticus</name>
    <dbReference type="NCBI Taxonomy" id="372484"/>
    <lineage>
        <taxon>Bacteria</taxon>
        <taxon>Bacillati</taxon>
        <taxon>Actinomycetota</taxon>
        <taxon>Actinomycetes</taxon>
        <taxon>Micrococcales</taxon>
        <taxon>Sanguibacteraceae</taxon>
        <taxon>Sanguibacter</taxon>
    </lineage>
</organism>
<dbReference type="AlphaFoldDB" id="A0A2A9E5T1"/>
<dbReference type="GO" id="GO:0004222">
    <property type="term" value="F:metalloendopeptidase activity"/>
    <property type="evidence" value="ECO:0007669"/>
    <property type="project" value="InterPro"/>
</dbReference>
<feature type="domain" description="PDZ" evidence="13">
    <location>
        <begin position="180"/>
        <end position="225"/>
    </location>
</feature>
<keyword evidence="10 11" id="KW-0472">Membrane</keyword>
<dbReference type="PANTHER" id="PTHR42837">
    <property type="entry name" value="REGULATOR OF SIGMA-E PROTEASE RSEP"/>
    <property type="match status" value="1"/>
</dbReference>
<feature type="transmembrane region" description="Helical" evidence="11">
    <location>
        <begin position="352"/>
        <end position="372"/>
    </location>
</feature>
<evidence type="ECO:0000256" key="6">
    <source>
        <dbReference type="ARBA" id="ARBA00022801"/>
    </source>
</evidence>
<evidence type="ECO:0000256" key="10">
    <source>
        <dbReference type="ARBA" id="ARBA00023136"/>
    </source>
</evidence>
<dbReference type="CDD" id="cd06163">
    <property type="entry name" value="S2P-M50_PDZ_RseP-like"/>
    <property type="match status" value="1"/>
</dbReference>
<evidence type="ECO:0000256" key="5">
    <source>
        <dbReference type="ARBA" id="ARBA00022692"/>
    </source>
</evidence>
<proteinExistence type="inferred from homology"/>
<accession>A0A2A9E5T1</accession>
<keyword evidence="5 11" id="KW-0812">Transmembrane</keyword>
<comment type="cofactor">
    <cofactor evidence="1">
        <name>Zn(2+)</name>
        <dbReference type="ChEBI" id="CHEBI:29105"/>
    </cofactor>
</comment>
<reference evidence="14 15" key="1">
    <citation type="submission" date="2017-10" db="EMBL/GenBank/DDBJ databases">
        <title>Sequencing the genomes of 1000 actinobacteria strains.</title>
        <authorList>
            <person name="Klenk H.-P."/>
        </authorList>
    </citation>
    <scope>NUCLEOTIDE SEQUENCE [LARGE SCALE GENOMIC DNA]</scope>
    <source>
        <strain evidence="14 15">DSM 18966</strain>
    </source>
</reference>
<evidence type="ECO:0000259" key="13">
    <source>
        <dbReference type="Pfam" id="PF17820"/>
    </source>
</evidence>
<evidence type="ECO:0000256" key="7">
    <source>
        <dbReference type="ARBA" id="ARBA00022833"/>
    </source>
</evidence>
<keyword evidence="7" id="KW-0862">Zinc</keyword>
<dbReference type="RefSeq" id="WP_098454734.1">
    <property type="nucleotide sequence ID" value="NZ_PDJG01000001.1"/>
</dbReference>
<dbReference type="Pfam" id="PF02163">
    <property type="entry name" value="Peptidase_M50"/>
    <property type="match status" value="1"/>
</dbReference>
<dbReference type="GO" id="GO:0016020">
    <property type="term" value="C:membrane"/>
    <property type="evidence" value="ECO:0007669"/>
    <property type="project" value="UniProtKB-SubCell"/>
</dbReference>
<dbReference type="Gene3D" id="2.30.42.10">
    <property type="match status" value="1"/>
</dbReference>
<evidence type="ECO:0000256" key="1">
    <source>
        <dbReference type="ARBA" id="ARBA00001947"/>
    </source>
</evidence>
<evidence type="ECO:0000256" key="9">
    <source>
        <dbReference type="ARBA" id="ARBA00023049"/>
    </source>
</evidence>
<dbReference type="SUPFAM" id="SSF50156">
    <property type="entry name" value="PDZ domain-like"/>
    <property type="match status" value="1"/>
</dbReference>
<evidence type="ECO:0000256" key="4">
    <source>
        <dbReference type="ARBA" id="ARBA00022670"/>
    </source>
</evidence>
<dbReference type="PANTHER" id="PTHR42837:SF2">
    <property type="entry name" value="MEMBRANE METALLOPROTEASE ARASP2, CHLOROPLASTIC-RELATED"/>
    <property type="match status" value="1"/>
</dbReference>
<dbReference type="EMBL" id="PDJG01000001">
    <property type="protein sequence ID" value="PFG33539.1"/>
    <property type="molecule type" value="Genomic_DNA"/>
</dbReference>
<dbReference type="Proteomes" id="UP000225548">
    <property type="component" value="Unassembled WGS sequence"/>
</dbReference>
<evidence type="ECO:0000313" key="15">
    <source>
        <dbReference type="Proteomes" id="UP000225548"/>
    </source>
</evidence>
<feature type="domain" description="Peptidase M50" evidence="12">
    <location>
        <begin position="10"/>
        <end position="401"/>
    </location>
</feature>
<evidence type="ECO:0000256" key="11">
    <source>
        <dbReference type="SAM" id="Phobius"/>
    </source>
</evidence>